<accession>A0A2G2ZP69</accession>
<dbReference type="InterPro" id="IPR011990">
    <property type="entry name" value="TPR-like_helical_dom_sf"/>
</dbReference>
<name>A0A2G2ZP69_CAPAN</name>
<sequence length="79" mass="8719">MFREMCSLGINSNEITLVGDFSAYSYIGKVKKGQEIFESINSKYQIKPGTAHYACMAGMFGQVGRLNEAMALINNMAVE</sequence>
<dbReference type="GO" id="GO:0003723">
    <property type="term" value="F:RNA binding"/>
    <property type="evidence" value="ECO:0007669"/>
    <property type="project" value="InterPro"/>
</dbReference>
<gene>
    <name evidence="1" type="ORF">T459_12232</name>
</gene>
<dbReference type="Proteomes" id="UP000222542">
    <property type="component" value="Unassembled WGS sequence"/>
</dbReference>
<dbReference type="EMBL" id="AYRZ02000004">
    <property type="protein sequence ID" value="PHT83789.1"/>
    <property type="molecule type" value="Genomic_DNA"/>
</dbReference>
<evidence type="ECO:0008006" key="3">
    <source>
        <dbReference type="Google" id="ProtNLM"/>
    </source>
</evidence>
<reference evidence="1 2" key="1">
    <citation type="journal article" date="2014" name="Nat. Genet.">
        <title>Genome sequence of the hot pepper provides insights into the evolution of pungency in Capsicum species.</title>
        <authorList>
            <person name="Kim S."/>
            <person name="Park M."/>
            <person name="Yeom S.I."/>
            <person name="Kim Y.M."/>
            <person name="Lee J.M."/>
            <person name="Lee H.A."/>
            <person name="Seo E."/>
            <person name="Choi J."/>
            <person name="Cheong K."/>
            <person name="Kim K.T."/>
            <person name="Jung K."/>
            <person name="Lee G.W."/>
            <person name="Oh S.K."/>
            <person name="Bae C."/>
            <person name="Kim S.B."/>
            <person name="Lee H.Y."/>
            <person name="Kim S.Y."/>
            <person name="Kim M.S."/>
            <person name="Kang B.C."/>
            <person name="Jo Y.D."/>
            <person name="Yang H.B."/>
            <person name="Jeong H.J."/>
            <person name="Kang W.H."/>
            <person name="Kwon J.K."/>
            <person name="Shin C."/>
            <person name="Lim J.Y."/>
            <person name="Park J.H."/>
            <person name="Huh J.H."/>
            <person name="Kim J.S."/>
            <person name="Kim B.D."/>
            <person name="Cohen O."/>
            <person name="Paran I."/>
            <person name="Suh M.C."/>
            <person name="Lee S.B."/>
            <person name="Kim Y.K."/>
            <person name="Shin Y."/>
            <person name="Noh S.J."/>
            <person name="Park J."/>
            <person name="Seo Y.S."/>
            <person name="Kwon S.Y."/>
            <person name="Kim H.A."/>
            <person name="Park J.M."/>
            <person name="Kim H.J."/>
            <person name="Choi S.B."/>
            <person name="Bosland P.W."/>
            <person name="Reeves G."/>
            <person name="Jo S.H."/>
            <person name="Lee B.W."/>
            <person name="Cho H.T."/>
            <person name="Choi H.S."/>
            <person name="Lee M.S."/>
            <person name="Yu Y."/>
            <person name="Do Choi Y."/>
            <person name="Park B.S."/>
            <person name="van Deynze A."/>
            <person name="Ashrafi H."/>
            <person name="Hill T."/>
            <person name="Kim W.T."/>
            <person name="Pai H.S."/>
            <person name="Ahn H.K."/>
            <person name="Yeam I."/>
            <person name="Giovannoni J.J."/>
            <person name="Rose J.K."/>
            <person name="Sorensen I."/>
            <person name="Lee S.J."/>
            <person name="Kim R.W."/>
            <person name="Choi I.Y."/>
            <person name="Choi B.S."/>
            <person name="Lim J.S."/>
            <person name="Lee Y.H."/>
            <person name="Choi D."/>
        </authorList>
    </citation>
    <scope>NUCLEOTIDE SEQUENCE [LARGE SCALE GENOMIC DNA]</scope>
    <source>
        <strain evidence="2">cv. CM334</strain>
    </source>
</reference>
<reference evidence="1 2" key="2">
    <citation type="journal article" date="2017" name="Genome Biol.">
        <title>New reference genome sequences of hot pepper reveal the massive evolution of plant disease-resistance genes by retroduplication.</title>
        <authorList>
            <person name="Kim S."/>
            <person name="Park J."/>
            <person name="Yeom S.I."/>
            <person name="Kim Y.M."/>
            <person name="Seo E."/>
            <person name="Kim K.T."/>
            <person name="Kim M.S."/>
            <person name="Lee J.M."/>
            <person name="Cheong K."/>
            <person name="Shin H.S."/>
            <person name="Kim S.B."/>
            <person name="Han K."/>
            <person name="Lee J."/>
            <person name="Park M."/>
            <person name="Lee H.A."/>
            <person name="Lee H.Y."/>
            <person name="Lee Y."/>
            <person name="Oh S."/>
            <person name="Lee J.H."/>
            <person name="Choi E."/>
            <person name="Choi E."/>
            <person name="Lee S.E."/>
            <person name="Jeon J."/>
            <person name="Kim H."/>
            <person name="Choi G."/>
            <person name="Song H."/>
            <person name="Lee J."/>
            <person name="Lee S.C."/>
            <person name="Kwon J.K."/>
            <person name="Lee H.Y."/>
            <person name="Koo N."/>
            <person name="Hong Y."/>
            <person name="Kim R.W."/>
            <person name="Kang W.H."/>
            <person name="Huh J.H."/>
            <person name="Kang B.C."/>
            <person name="Yang T.J."/>
            <person name="Lee Y.H."/>
            <person name="Bennetzen J.L."/>
            <person name="Choi D."/>
        </authorList>
    </citation>
    <scope>NUCLEOTIDE SEQUENCE [LARGE SCALE GENOMIC DNA]</scope>
    <source>
        <strain evidence="2">cv. CM334</strain>
    </source>
</reference>
<dbReference type="GO" id="GO:0009451">
    <property type="term" value="P:RNA modification"/>
    <property type="evidence" value="ECO:0007669"/>
    <property type="project" value="InterPro"/>
</dbReference>
<comment type="caution">
    <text evidence="1">The sequence shown here is derived from an EMBL/GenBank/DDBJ whole genome shotgun (WGS) entry which is preliminary data.</text>
</comment>
<dbReference type="InterPro" id="IPR046960">
    <property type="entry name" value="PPR_At4g14850-like_plant"/>
</dbReference>
<protein>
    <recommendedName>
        <fullName evidence="3">Pentatricopeptide repeat-containing protein</fullName>
    </recommendedName>
</protein>
<dbReference type="PANTHER" id="PTHR47926:SF347">
    <property type="entry name" value="PENTATRICOPEPTIDE REPEAT-CONTAINING PROTEIN"/>
    <property type="match status" value="1"/>
</dbReference>
<dbReference type="Gramene" id="PHT83789">
    <property type="protein sequence ID" value="PHT83789"/>
    <property type="gene ID" value="T459_12232"/>
</dbReference>
<evidence type="ECO:0000313" key="2">
    <source>
        <dbReference type="Proteomes" id="UP000222542"/>
    </source>
</evidence>
<dbReference type="Gene3D" id="1.25.40.10">
    <property type="entry name" value="Tetratricopeptide repeat domain"/>
    <property type="match status" value="1"/>
</dbReference>
<keyword evidence="2" id="KW-1185">Reference proteome</keyword>
<dbReference type="PANTHER" id="PTHR47926">
    <property type="entry name" value="PENTATRICOPEPTIDE REPEAT-CONTAINING PROTEIN"/>
    <property type="match status" value="1"/>
</dbReference>
<organism evidence="1 2">
    <name type="scientific">Capsicum annuum</name>
    <name type="common">Capsicum pepper</name>
    <dbReference type="NCBI Taxonomy" id="4072"/>
    <lineage>
        <taxon>Eukaryota</taxon>
        <taxon>Viridiplantae</taxon>
        <taxon>Streptophyta</taxon>
        <taxon>Embryophyta</taxon>
        <taxon>Tracheophyta</taxon>
        <taxon>Spermatophyta</taxon>
        <taxon>Magnoliopsida</taxon>
        <taxon>eudicotyledons</taxon>
        <taxon>Gunneridae</taxon>
        <taxon>Pentapetalae</taxon>
        <taxon>asterids</taxon>
        <taxon>lamiids</taxon>
        <taxon>Solanales</taxon>
        <taxon>Solanaceae</taxon>
        <taxon>Solanoideae</taxon>
        <taxon>Capsiceae</taxon>
        <taxon>Capsicum</taxon>
    </lineage>
</organism>
<dbReference type="AlphaFoldDB" id="A0A2G2ZP69"/>
<dbReference type="STRING" id="4072.A0A2G2ZP69"/>
<proteinExistence type="predicted"/>
<evidence type="ECO:0000313" key="1">
    <source>
        <dbReference type="EMBL" id="PHT83789.1"/>
    </source>
</evidence>